<dbReference type="CDD" id="cd06183">
    <property type="entry name" value="cyt_b5_reduct_like"/>
    <property type="match status" value="1"/>
</dbReference>
<dbReference type="Pfam" id="PF00970">
    <property type="entry name" value="FAD_binding_6"/>
    <property type="match status" value="1"/>
</dbReference>
<dbReference type="PROSITE" id="PS51384">
    <property type="entry name" value="FAD_FR"/>
    <property type="match status" value="1"/>
</dbReference>
<keyword evidence="6 11" id="KW-0274">FAD</keyword>
<protein>
    <recommendedName>
        <fullName evidence="12">NADH-cytochrome b5 reductase</fullName>
        <ecNumber evidence="12">1.6.2.2</ecNumber>
    </recommendedName>
</protein>
<evidence type="ECO:0000256" key="13">
    <source>
        <dbReference type="SAM" id="Phobius"/>
    </source>
</evidence>
<dbReference type="Gene3D" id="2.40.30.10">
    <property type="entry name" value="Translation factors"/>
    <property type="match status" value="1"/>
</dbReference>
<dbReference type="OrthoDB" id="432685at2759"/>
<feature type="binding site" evidence="11">
    <location>
        <position position="206"/>
    </location>
    <ligand>
        <name>FAD</name>
        <dbReference type="ChEBI" id="CHEBI:57692"/>
    </ligand>
</feature>
<dbReference type="Proteomes" id="UP000019335">
    <property type="component" value="Chromosome 3"/>
</dbReference>
<dbReference type="SUPFAM" id="SSF52343">
    <property type="entry name" value="Ferredoxin reductase-like, C-terminal NADP-linked domain"/>
    <property type="match status" value="1"/>
</dbReference>
<accession>W7U134</accession>
<feature type="binding site" evidence="11">
    <location>
        <position position="204"/>
    </location>
    <ligand>
        <name>FAD</name>
        <dbReference type="ChEBI" id="CHEBI:57692"/>
    </ligand>
</feature>
<evidence type="ECO:0000256" key="7">
    <source>
        <dbReference type="ARBA" id="ARBA00022989"/>
    </source>
</evidence>
<comment type="similarity">
    <text evidence="12">Belongs to the flavoprotein pyridine nucleotide cytochrome reductase family.</text>
</comment>
<dbReference type="InterPro" id="IPR017938">
    <property type="entry name" value="Riboflavin_synthase-like_b-brl"/>
</dbReference>
<dbReference type="InterPro" id="IPR001709">
    <property type="entry name" value="Flavoprot_Pyr_Nucl_cyt_Rdtase"/>
</dbReference>
<keyword evidence="9 12" id="KW-0520">NAD</keyword>
<name>W7U134_9STRA</name>
<evidence type="ECO:0000256" key="3">
    <source>
        <dbReference type="ARBA" id="ARBA00022630"/>
    </source>
</evidence>
<comment type="catalytic activity">
    <reaction evidence="12">
        <text>2 Fe(III)-[cytochrome b5] + NADH = 2 Fe(II)-[cytochrome b5] + NAD(+) + H(+)</text>
        <dbReference type="Rhea" id="RHEA:46680"/>
        <dbReference type="Rhea" id="RHEA-COMP:10438"/>
        <dbReference type="Rhea" id="RHEA-COMP:10439"/>
        <dbReference type="ChEBI" id="CHEBI:15378"/>
        <dbReference type="ChEBI" id="CHEBI:29033"/>
        <dbReference type="ChEBI" id="CHEBI:29034"/>
        <dbReference type="ChEBI" id="CHEBI:57540"/>
        <dbReference type="ChEBI" id="CHEBI:57945"/>
        <dbReference type="EC" id="1.6.2.2"/>
    </reaction>
</comment>
<evidence type="ECO:0000313" key="16">
    <source>
        <dbReference type="Proteomes" id="UP000019335"/>
    </source>
</evidence>
<evidence type="ECO:0000256" key="6">
    <source>
        <dbReference type="ARBA" id="ARBA00022827"/>
    </source>
</evidence>
<dbReference type="PANTHER" id="PTHR19370:SF185">
    <property type="entry name" value="NADH-CYTOCHROME B5 REDUCTASE"/>
    <property type="match status" value="1"/>
</dbReference>
<keyword evidence="7 13" id="KW-1133">Transmembrane helix</keyword>
<dbReference type="FunFam" id="2.40.30.10:FF:000021">
    <property type="entry name" value="NADH-cytochrome b5 reductase"/>
    <property type="match status" value="1"/>
</dbReference>
<evidence type="ECO:0000313" key="15">
    <source>
        <dbReference type="EMBL" id="EWM29473.1"/>
    </source>
</evidence>
<dbReference type="Gene3D" id="3.40.50.80">
    <property type="entry name" value="Nucleotide-binding domain of ferredoxin-NADP reductase (FNR) module"/>
    <property type="match status" value="1"/>
</dbReference>
<evidence type="ECO:0000256" key="2">
    <source>
        <dbReference type="ARBA" id="ARBA00004294"/>
    </source>
</evidence>
<keyword evidence="4 13" id="KW-0812">Transmembrane</keyword>
<comment type="cofactor">
    <cofactor evidence="1 11 12">
        <name>FAD</name>
        <dbReference type="ChEBI" id="CHEBI:57692"/>
    </cofactor>
</comment>
<dbReference type="GO" id="GO:0005741">
    <property type="term" value="C:mitochondrial outer membrane"/>
    <property type="evidence" value="ECO:0007669"/>
    <property type="project" value="UniProtKB-SubCell"/>
</dbReference>
<comment type="caution">
    <text evidence="15">The sequence shown here is derived from an EMBL/GenBank/DDBJ whole genome shotgun (WGS) entry which is preliminary data.</text>
</comment>
<proteinExistence type="inferred from homology"/>
<dbReference type="PANTHER" id="PTHR19370">
    <property type="entry name" value="NADH-CYTOCHROME B5 REDUCTASE"/>
    <property type="match status" value="1"/>
</dbReference>
<keyword evidence="5" id="KW-0496">Mitochondrion</keyword>
<evidence type="ECO:0000256" key="10">
    <source>
        <dbReference type="ARBA" id="ARBA00023136"/>
    </source>
</evidence>
<dbReference type="InterPro" id="IPR008333">
    <property type="entry name" value="Cbr1-like_FAD-bd_dom"/>
</dbReference>
<dbReference type="GO" id="GO:0071949">
    <property type="term" value="F:FAD binding"/>
    <property type="evidence" value="ECO:0007669"/>
    <property type="project" value="TreeGrafter"/>
</dbReference>
<dbReference type="PRINTS" id="PR00406">
    <property type="entry name" value="CYTB5RDTASE"/>
</dbReference>
<dbReference type="InterPro" id="IPR001433">
    <property type="entry name" value="OxRdtase_FAD/NAD-bd"/>
</dbReference>
<reference evidence="15 16" key="1">
    <citation type="journal article" date="2014" name="Mol. Plant">
        <title>Chromosome Scale Genome Assembly and Transcriptome Profiling of Nannochloropsis gaditana in Nitrogen Depletion.</title>
        <authorList>
            <person name="Corteggiani Carpinelli E."/>
            <person name="Telatin A."/>
            <person name="Vitulo N."/>
            <person name="Forcato C."/>
            <person name="D'Angelo M."/>
            <person name="Schiavon R."/>
            <person name="Vezzi A."/>
            <person name="Giacometti G.M."/>
            <person name="Morosinotto T."/>
            <person name="Valle G."/>
        </authorList>
    </citation>
    <scope>NUCLEOTIDE SEQUENCE [LARGE SCALE GENOMIC DNA]</scope>
    <source>
        <strain evidence="15 16">B-31</strain>
    </source>
</reference>
<gene>
    <name evidence="15" type="ORF">Naga_100128g5</name>
</gene>
<feature type="binding site" evidence="11">
    <location>
        <position position="189"/>
    </location>
    <ligand>
        <name>FAD</name>
        <dbReference type="ChEBI" id="CHEBI:57692"/>
    </ligand>
</feature>
<organism evidence="15 16">
    <name type="scientific">Nannochloropsis gaditana</name>
    <dbReference type="NCBI Taxonomy" id="72520"/>
    <lineage>
        <taxon>Eukaryota</taxon>
        <taxon>Sar</taxon>
        <taxon>Stramenopiles</taxon>
        <taxon>Ochrophyta</taxon>
        <taxon>Eustigmatophyceae</taxon>
        <taxon>Eustigmatales</taxon>
        <taxon>Monodopsidaceae</taxon>
        <taxon>Nannochloropsis</taxon>
    </lineage>
</organism>
<keyword evidence="16" id="KW-1185">Reference proteome</keyword>
<dbReference type="EMBL" id="AZIL01000156">
    <property type="protein sequence ID" value="EWM29473.1"/>
    <property type="molecule type" value="Genomic_DNA"/>
</dbReference>
<feature type="domain" description="FAD-binding FR-type" evidence="14">
    <location>
        <begin position="117"/>
        <end position="230"/>
    </location>
</feature>
<feature type="binding site" evidence="11">
    <location>
        <position position="205"/>
    </location>
    <ligand>
        <name>FAD</name>
        <dbReference type="ChEBI" id="CHEBI:57692"/>
    </ligand>
</feature>
<evidence type="ECO:0000259" key="14">
    <source>
        <dbReference type="PROSITE" id="PS51384"/>
    </source>
</evidence>
<feature type="binding site" evidence="11">
    <location>
        <position position="192"/>
    </location>
    <ligand>
        <name>FAD</name>
        <dbReference type="ChEBI" id="CHEBI:57692"/>
    </ligand>
</feature>
<evidence type="ECO:0000256" key="1">
    <source>
        <dbReference type="ARBA" id="ARBA00001974"/>
    </source>
</evidence>
<dbReference type="FunFam" id="3.40.50.80:FF:000019">
    <property type="entry name" value="NADH-cytochrome b5 reductase"/>
    <property type="match status" value="1"/>
</dbReference>
<dbReference type="GO" id="GO:0090524">
    <property type="term" value="F:cytochrome-b5 reductase activity, acting on NADH"/>
    <property type="evidence" value="ECO:0007669"/>
    <property type="project" value="UniProtKB-EC"/>
</dbReference>
<keyword evidence="8 12" id="KW-0560">Oxidoreductase</keyword>
<keyword evidence="10 13" id="KW-0472">Membrane</keyword>
<evidence type="ECO:0000256" key="9">
    <source>
        <dbReference type="ARBA" id="ARBA00023027"/>
    </source>
</evidence>
<evidence type="ECO:0000256" key="12">
    <source>
        <dbReference type="RuleBase" id="RU361226"/>
    </source>
</evidence>
<dbReference type="PRINTS" id="PR00371">
    <property type="entry name" value="FPNCR"/>
</dbReference>
<dbReference type="InterPro" id="IPR039261">
    <property type="entry name" value="FNR_nucleotide-bd"/>
</dbReference>
<dbReference type="InterPro" id="IPR017927">
    <property type="entry name" value="FAD-bd_FR_type"/>
</dbReference>
<sequence>MTSVSKHPGMFACNEFFFRKSGSDVRICSRHRRGSTVSHTLETSCRTREEKRGKVSQRVHCEDRDSTVMDQVAPFLQENGVAVAAGVLVVLATVAIMTMQSHPKRKRPSGPVALNPDNYLPFKLVEREELTHNTRRFRFALQSPQHVLGLPVGQHVSLKYTDSEGKDVTRSYTPISSDDDLGYVDFAIKVYFANTHPKFPEGGKMSQHLEALQLGDSILMRGPKGSLTYQGRGHFALKSRGALSSRTVSKVGMIAGGTGITPMLQIIREMLKDKGDKTKVWLLYANQTENDILLQEELEEIAQHHPDRFKLYYTLDRPPTKWKQGIGFVTSDMIKNNLPPPSSSSFYLVCGPPAMLKLAVIPAFEKEGIAENQYYTY</sequence>
<dbReference type="EC" id="1.6.2.2" evidence="12"/>
<keyword evidence="3 11" id="KW-0285">Flavoprotein</keyword>
<dbReference type="Pfam" id="PF00175">
    <property type="entry name" value="NAD_binding_1"/>
    <property type="match status" value="1"/>
</dbReference>
<feature type="transmembrane region" description="Helical" evidence="13">
    <location>
        <begin position="80"/>
        <end position="99"/>
    </location>
</feature>
<comment type="subcellular location">
    <subcellularLocation>
        <location evidence="2">Mitochondrion outer membrane</location>
    </subcellularLocation>
</comment>
<evidence type="ECO:0000256" key="4">
    <source>
        <dbReference type="ARBA" id="ARBA00022692"/>
    </source>
</evidence>
<feature type="binding site" evidence="11">
    <location>
        <position position="261"/>
    </location>
    <ligand>
        <name>FAD</name>
        <dbReference type="ChEBI" id="CHEBI:57692"/>
    </ligand>
</feature>
<evidence type="ECO:0000256" key="5">
    <source>
        <dbReference type="ARBA" id="ARBA00022787"/>
    </source>
</evidence>
<dbReference type="AlphaFoldDB" id="W7U134"/>
<dbReference type="SUPFAM" id="SSF63380">
    <property type="entry name" value="Riboflavin synthase domain-like"/>
    <property type="match status" value="1"/>
</dbReference>
<evidence type="ECO:0000256" key="8">
    <source>
        <dbReference type="ARBA" id="ARBA00023002"/>
    </source>
</evidence>
<dbReference type="InterPro" id="IPR001834">
    <property type="entry name" value="CBR-like"/>
</dbReference>
<keyword evidence="5" id="KW-1000">Mitochondrion outer membrane</keyword>
<feature type="binding site" evidence="11">
    <location>
        <position position="170"/>
    </location>
    <ligand>
        <name>FAD</name>
        <dbReference type="ChEBI" id="CHEBI:57692"/>
    </ligand>
</feature>
<evidence type="ECO:0000256" key="11">
    <source>
        <dbReference type="PIRSR" id="PIRSR601834-1"/>
    </source>
</evidence>
<feature type="binding site" evidence="11">
    <location>
        <position position="172"/>
    </location>
    <ligand>
        <name>FAD</name>
        <dbReference type="ChEBI" id="CHEBI:57692"/>
    </ligand>
</feature>